<proteinExistence type="predicted"/>
<dbReference type="Proteomes" id="UP000591058">
    <property type="component" value="Unassembled WGS sequence"/>
</dbReference>
<dbReference type="EMBL" id="JABBYL010000036">
    <property type="protein sequence ID" value="NMO10201.1"/>
    <property type="molecule type" value="Genomic_DNA"/>
</dbReference>
<evidence type="ECO:0000313" key="4">
    <source>
        <dbReference type="Proteomes" id="UP000591058"/>
    </source>
</evidence>
<dbReference type="Proteomes" id="UP000232806">
    <property type="component" value="Chromosome"/>
</dbReference>
<accession>A0A2H4VB21</accession>
<reference evidence="1 3" key="1">
    <citation type="submission" date="2016-10" db="EMBL/GenBank/DDBJ databases">
        <title>Comparative genomics between deep and shallow subseafloor isolates.</title>
        <authorList>
            <person name="Ishii S."/>
            <person name="Miller J.R."/>
            <person name="Sutton G."/>
            <person name="Suzuki S."/>
            <person name="Methe B."/>
            <person name="Inagaki F."/>
            <person name="Imachi H."/>
        </authorList>
    </citation>
    <scope>NUCLEOTIDE SEQUENCE [LARGE SCALE GENOMIC DNA]</scope>
    <source>
        <strain evidence="1 3">MO-MB1</strain>
    </source>
</reference>
<evidence type="ECO:0000313" key="2">
    <source>
        <dbReference type="EMBL" id="NMO10201.1"/>
    </source>
</evidence>
<evidence type="ECO:0000313" key="3">
    <source>
        <dbReference type="Proteomes" id="UP000232806"/>
    </source>
</evidence>
<name>A0A2H4VB21_9EURY</name>
<dbReference type="AlphaFoldDB" id="A0A2H4VB21"/>
<dbReference type="RefSeq" id="WP_100905275.1">
    <property type="nucleotide sequence ID" value="NZ_CP017766.1"/>
</dbReference>
<reference evidence="2 4" key="2">
    <citation type="submission" date="2020-04" db="EMBL/GenBank/DDBJ databases">
        <title>Draft genome of Methanobacterium subterraneum isolated from animal feces.</title>
        <authorList>
            <person name="Ouboter H.T."/>
            <person name="Berger S."/>
            <person name="Gungor E."/>
            <person name="Jetten M.S.M."/>
            <person name="Welte C.U."/>
        </authorList>
    </citation>
    <scope>NUCLEOTIDE SEQUENCE [LARGE SCALE GENOMIC DNA]</scope>
    <source>
        <strain evidence="2">HO_2020</strain>
    </source>
</reference>
<evidence type="ECO:0000313" key="1">
    <source>
        <dbReference type="EMBL" id="AUB55294.1"/>
    </source>
</evidence>
<gene>
    <name evidence="1" type="ORF">BK007_04200</name>
    <name evidence="2" type="ORF">HG719_10310</name>
</gene>
<dbReference type="GeneID" id="35123356"/>
<protein>
    <submittedName>
        <fullName evidence="1">Uncharacterized protein</fullName>
    </submittedName>
</protein>
<sequence>MDDIEKIDQFIEEVDPSVINELDPKDQVRNVNNLLRTKYQILGVIDDGTDVNVTLRWTRIPLY</sequence>
<dbReference type="EMBL" id="CP017766">
    <property type="protein sequence ID" value="AUB55294.1"/>
    <property type="molecule type" value="Genomic_DNA"/>
</dbReference>
<organism evidence="1 3">
    <name type="scientific">Methanobacterium subterraneum</name>
    <dbReference type="NCBI Taxonomy" id="59277"/>
    <lineage>
        <taxon>Archaea</taxon>
        <taxon>Methanobacteriati</taxon>
        <taxon>Methanobacteriota</taxon>
        <taxon>Methanomada group</taxon>
        <taxon>Methanobacteria</taxon>
        <taxon>Methanobacteriales</taxon>
        <taxon>Methanobacteriaceae</taxon>
        <taxon>Methanobacterium</taxon>
    </lineage>
</organism>